<reference evidence="7 8" key="1">
    <citation type="journal article" date="2010" name="Plant Cell">
        <title>The Chlorella variabilis NC64A genome reveals adaptation to photosymbiosis, coevolution with viruses, and cryptic sex.</title>
        <authorList>
            <person name="Blanc G."/>
            <person name="Duncan G."/>
            <person name="Agarkova I."/>
            <person name="Borodovsky M."/>
            <person name="Gurnon J."/>
            <person name="Kuo A."/>
            <person name="Lindquist E."/>
            <person name="Lucas S."/>
            <person name="Pangilinan J."/>
            <person name="Polle J."/>
            <person name="Salamov A."/>
            <person name="Terry A."/>
            <person name="Yamada T."/>
            <person name="Dunigan D.D."/>
            <person name="Grigoriev I.V."/>
            <person name="Claverie J.M."/>
            <person name="Van Etten J.L."/>
        </authorList>
    </citation>
    <scope>NUCLEOTIDE SEQUENCE [LARGE SCALE GENOMIC DNA]</scope>
    <source>
        <strain evidence="7 8">NC64A</strain>
    </source>
</reference>
<dbReference type="GO" id="GO:0003682">
    <property type="term" value="F:chromatin binding"/>
    <property type="evidence" value="ECO:0007669"/>
    <property type="project" value="InterPro"/>
</dbReference>
<dbReference type="Gene3D" id="2.30.30.140">
    <property type="match status" value="1"/>
</dbReference>
<dbReference type="GO" id="GO:0008270">
    <property type="term" value="F:zinc ion binding"/>
    <property type="evidence" value="ECO:0007669"/>
    <property type="project" value="UniProtKB-KW"/>
</dbReference>
<evidence type="ECO:0000259" key="6">
    <source>
        <dbReference type="PROSITE" id="PS50016"/>
    </source>
</evidence>
<dbReference type="PROSITE" id="PS01359">
    <property type="entry name" value="ZF_PHD_1"/>
    <property type="match status" value="1"/>
</dbReference>
<name>E1ZMP8_CHLVA</name>
<feature type="compositionally biased region" description="Basic and acidic residues" evidence="5">
    <location>
        <begin position="409"/>
        <end position="418"/>
    </location>
</feature>
<dbReference type="InterPro" id="IPR019786">
    <property type="entry name" value="Zinc_finger_PHD-type_CS"/>
</dbReference>
<proteinExistence type="predicted"/>
<dbReference type="PANTHER" id="PTHR33827">
    <property type="entry name" value="PROTEIN SAWADEE HOMEODOMAIN HOMOLOG 2"/>
    <property type="match status" value="1"/>
</dbReference>
<dbReference type="InterPro" id="IPR011011">
    <property type="entry name" value="Znf_FYVE_PHD"/>
</dbReference>
<feature type="compositionally biased region" description="Basic and acidic residues" evidence="5">
    <location>
        <begin position="501"/>
        <end position="521"/>
    </location>
</feature>
<feature type="domain" description="PHD-type" evidence="6">
    <location>
        <begin position="548"/>
        <end position="598"/>
    </location>
</feature>
<evidence type="ECO:0000256" key="3">
    <source>
        <dbReference type="ARBA" id="ARBA00022833"/>
    </source>
</evidence>
<evidence type="ECO:0000256" key="4">
    <source>
        <dbReference type="PROSITE-ProRule" id="PRU00146"/>
    </source>
</evidence>
<sequence>MGDQSIQLEGRSAQDRAWYDCDVMARGGCLFLRFSGYGTDEEEPLSELSALRFSSLAAEAGDCSRLLPGTRITGFKRSPHDDLWVDAEVLGSKAGRHDGGKCHCSFTVRWLDTADAGKQAELKIGDICLLDSRGLDQHPQYRQYMAAMEGGTRRAVAGKGPRQPPARRPPPASPAEAISDADSEGEEAAAAAQGAARPARGAQQQEQEQAQRQAPRKLVLRPPPCASGPPCALCKLPTLLAEDSADVEDEVRRELGGLYGGRYVVHRRCAAFSADSGLGWAGKHLVDKSAVPTAVALSFQGSVGAALLKKCAHCGEVGATACCSVSSCRKTFHLHCVQGCKVDPDSWELRCPAHSVLGHLTSIGGPAFYNNRAPRARQVQAELDNLRSGKVARTQRLQGLSNGLKRRGRPGDGDEPRRSSRHGNKRVRYSEAQIMDGFSEGWQKGLRRAQGLEPGSDEEDFEDEDGEGSGILEYQDESDDDSGAFIDDGRRRNPGRRGKHAREPTPTRRTGRERTKVKSYAEEQEEYELKVMEAYREAERQQKSGYEETRCQVCDSKHRGKEMLLCDQCDRGFHMFCLEPPLAAAPLAFWYCPDCLPSQTCEACGQSAPGGKRGGKKASAARELCYCSTCGALCHARCMKETEDGEPQCALCCQGLQHVEAILGCRTPAGRDGAREYFVKFKDKSYSTLHLLW</sequence>
<dbReference type="RefSeq" id="XP_005844937.1">
    <property type="nucleotide sequence ID" value="XM_005844875.1"/>
</dbReference>
<dbReference type="Pfam" id="PF16719">
    <property type="entry name" value="SAWADEE"/>
    <property type="match status" value="1"/>
</dbReference>
<dbReference type="GeneID" id="17352179"/>
<feature type="compositionally biased region" description="Acidic residues" evidence="5">
    <location>
        <begin position="455"/>
        <end position="467"/>
    </location>
</feature>
<dbReference type="SUPFAM" id="SSF57903">
    <property type="entry name" value="FYVE/PHD zinc finger"/>
    <property type="match status" value="1"/>
</dbReference>
<keyword evidence="3" id="KW-0862">Zinc</keyword>
<dbReference type="PANTHER" id="PTHR33827:SF9">
    <property type="entry name" value="SAWADEE DOMAIN-CONTAINING PROTEIN"/>
    <property type="match status" value="1"/>
</dbReference>
<dbReference type="AlphaFoldDB" id="E1ZMP8"/>
<organism evidence="8">
    <name type="scientific">Chlorella variabilis</name>
    <name type="common">Green alga</name>
    <dbReference type="NCBI Taxonomy" id="554065"/>
    <lineage>
        <taxon>Eukaryota</taxon>
        <taxon>Viridiplantae</taxon>
        <taxon>Chlorophyta</taxon>
        <taxon>core chlorophytes</taxon>
        <taxon>Trebouxiophyceae</taxon>
        <taxon>Chlorellales</taxon>
        <taxon>Chlorellaceae</taxon>
        <taxon>Chlorella clade</taxon>
        <taxon>Chlorella</taxon>
    </lineage>
</organism>
<dbReference type="InParanoid" id="E1ZMP8"/>
<evidence type="ECO:0000313" key="8">
    <source>
        <dbReference type="Proteomes" id="UP000008141"/>
    </source>
</evidence>
<dbReference type="OrthoDB" id="513011at2759"/>
<dbReference type="InterPro" id="IPR019787">
    <property type="entry name" value="Znf_PHD-finger"/>
</dbReference>
<dbReference type="Gene3D" id="3.30.40.10">
    <property type="entry name" value="Zinc/RING finger domain, C3HC4 (zinc finger)"/>
    <property type="match status" value="2"/>
</dbReference>
<accession>E1ZMP8</accession>
<protein>
    <recommendedName>
        <fullName evidence="6">PHD-type domain-containing protein</fullName>
    </recommendedName>
</protein>
<dbReference type="Pfam" id="PF00628">
    <property type="entry name" value="PHD"/>
    <property type="match status" value="1"/>
</dbReference>
<dbReference type="InterPro" id="IPR013083">
    <property type="entry name" value="Znf_RING/FYVE/PHD"/>
</dbReference>
<feature type="compositionally biased region" description="Low complexity" evidence="5">
    <location>
        <begin position="188"/>
        <end position="213"/>
    </location>
</feature>
<dbReference type="InterPro" id="IPR039276">
    <property type="entry name" value="SHH1/2"/>
</dbReference>
<dbReference type="Proteomes" id="UP000008141">
    <property type="component" value="Unassembled WGS sequence"/>
</dbReference>
<keyword evidence="1" id="KW-0479">Metal-binding</keyword>
<gene>
    <name evidence="7" type="ORF">CHLNCDRAFT_138280</name>
</gene>
<dbReference type="EMBL" id="GL433854">
    <property type="protein sequence ID" value="EFN52835.1"/>
    <property type="molecule type" value="Genomic_DNA"/>
</dbReference>
<evidence type="ECO:0000256" key="1">
    <source>
        <dbReference type="ARBA" id="ARBA00022723"/>
    </source>
</evidence>
<feature type="region of interest" description="Disordered" evidence="5">
    <location>
        <begin position="449"/>
        <end position="521"/>
    </location>
</feature>
<dbReference type="PROSITE" id="PS50016">
    <property type="entry name" value="ZF_PHD_2"/>
    <property type="match status" value="1"/>
</dbReference>
<dbReference type="SUPFAM" id="SSF54160">
    <property type="entry name" value="Chromo domain-like"/>
    <property type="match status" value="1"/>
</dbReference>
<dbReference type="InterPro" id="IPR016197">
    <property type="entry name" value="Chromo-like_dom_sf"/>
</dbReference>
<evidence type="ECO:0000256" key="5">
    <source>
        <dbReference type="SAM" id="MobiDB-lite"/>
    </source>
</evidence>
<keyword evidence="8" id="KW-1185">Reference proteome</keyword>
<dbReference type="InterPro" id="IPR001965">
    <property type="entry name" value="Znf_PHD"/>
</dbReference>
<feature type="compositionally biased region" description="Pro residues" evidence="5">
    <location>
        <begin position="162"/>
        <end position="173"/>
    </location>
</feature>
<dbReference type="KEGG" id="cvr:CHLNCDRAFT_138280"/>
<keyword evidence="2 4" id="KW-0863">Zinc-finger</keyword>
<evidence type="ECO:0000256" key="2">
    <source>
        <dbReference type="ARBA" id="ARBA00022771"/>
    </source>
</evidence>
<evidence type="ECO:0000313" key="7">
    <source>
        <dbReference type="EMBL" id="EFN52835.1"/>
    </source>
</evidence>
<feature type="region of interest" description="Disordered" evidence="5">
    <location>
        <begin position="390"/>
        <end position="431"/>
    </location>
</feature>
<dbReference type="InterPro" id="IPR032001">
    <property type="entry name" value="SAWADEE_dom"/>
</dbReference>
<dbReference type="eggNOG" id="KOG0825">
    <property type="taxonomic scope" value="Eukaryota"/>
</dbReference>
<feature type="region of interest" description="Disordered" evidence="5">
    <location>
        <begin position="152"/>
        <end position="221"/>
    </location>
</feature>
<dbReference type="SMART" id="SM00249">
    <property type="entry name" value="PHD"/>
    <property type="match status" value="3"/>
</dbReference>